<dbReference type="EMBL" id="FNAK01000004">
    <property type="protein sequence ID" value="SDE05190.1"/>
    <property type="molecule type" value="Genomic_DNA"/>
</dbReference>
<proteinExistence type="predicted"/>
<reference evidence="1 2" key="1">
    <citation type="submission" date="2016-10" db="EMBL/GenBank/DDBJ databases">
        <authorList>
            <person name="de Groot N.N."/>
        </authorList>
    </citation>
    <scope>NUCLEOTIDE SEQUENCE [LARGE SCALE GENOMIC DNA]</scope>
    <source>
        <strain evidence="1 2">CGMCC 1.9109</strain>
    </source>
</reference>
<organism evidence="1 2">
    <name type="scientific">Kordiimonas lacus</name>
    <dbReference type="NCBI Taxonomy" id="637679"/>
    <lineage>
        <taxon>Bacteria</taxon>
        <taxon>Pseudomonadati</taxon>
        <taxon>Pseudomonadota</taxon>
        <taxon>Alphaproteobacteria</taxon>
        <taxon>Kordiimonadales</taxon>
        <taxon>Kordiimonadaceae</taxon>
        <taxon>Kordiimonas</taxon>
    </lineage>
</organism>
<dbReference type="Gene3D" id="3.40.190.10">
    <property type="entry name" value="Periplasmic binding protein-like II"/>
    <property type="match status" value="4"/>
</dbReference>
<dbReference type="STRING" id="637679.GCA_001550055_01935"/>
<protein>
    <submittedName>
        <fullName evidence="1">ABC-type amino acid transport substrate-binding protein</fullName>
    </submittedName>
</protein>
<dbReference type="Proteomes" id="UP000183685">
    <property type="component" value="Unassembled WGS sequence"/>
</dbReference>
<accession>A0A1G6ZRN0</accession>
<dbReference type="PANTHER" id="PTHR35936">
    <property type="entry name" value="MEMBRANE-BOUND LYTIC MUREIN TRANSGLYCOSYLASE F"/>
    <property type="match status" value="1"/>
</dbReference>
<dbReference type="PANTHER" id="PTHR35936:SF19">
    <property type="entry name" value="AMINO-ACID-BINDING PROTEIN YXEM-RELATED"/>
    <property type="match status" value="1"/>
</dbReference>
<sequence length="467" mass="52317">MVISSACAQGARRCLTTRIWRFFLAFCLVSAVGLPSFANEEVKAGQSDSIEFDRVWSAILTEAGLEAEIISAPHERKREMFIKGDIVLDCCAIPEWRQRPEEQATQLFSDVFFQSAEHYVFRRGHAVDPVENAAKLRFVKVKGFVYDLKAQFGTVIEVHDIEEVLDHVASGEADIAIVNRQDYERRLRLKPRPLELGPVHTVADLRVRVHKSRADLLPALNEAIATLRTKGRIADILKETDAEKAGRGEYVGVLMVGRSDTMGTQRMWREILAETGVKAVFVNAPQARKRRMFASGRILLDCCAAPIWRTRDEEVAVQSWSDVFYTSREIWVFRKGETFPVATAEDREKLRVAAVQGFDFHDQESFGIRVPGQDIDDTLRLLAAGRADAAILGALDYDVRIGANSTLFEQGPVRVEVGLSVRAHKNVVHLLPQINAAIARLRESGRIKEIIREVAAESGSPFKKQVP</sequence>
<name>A0A1G6ZRN0_9PROT</name>
<evidence type="ECO:0000313" key="2">
    <source>
        <dbReference type="Proteomes" id="UP000183685"/>
    </source>
</evidence>
<gene>
    <name evidence="1" type="ORF">SAMN04488071_1921</name>
</gene>
<dbReference type="SUPFAM" id="SSF53850">
    <property type="entry name" value="Periplasmic binding protein-like II"/>
    <property type="match status" value="2"/>
</dbReference>
<dbReference type="AlphaFoldDB" id="A0A1G6ZRN0"/>
<keyword evidence="2" id="KW-1185">Reference proteome</keyword>
<evidence type="ECO:0000313" key="1">
    <source>
        <dbReference type="EMBL" id="SDE05190.1"/>
    </source>
</evidence>